<dbReference type="InterPro" id="IPR048911">
    <property type="entry name" value="Bflower"/>
</dbReference>
<organism evidence="2 3">
    <name type="scientific">Mucilaginibacter ginsenosidivorax</name>
    <dbReference type="NCBI Taxonomy" id="862126"/>
    <lineage>
        <taxon>Bacteria</taxon>
        <taxon>Pseudomonadati</taxon>
        <taxon>Bacteroidota</taxon>
        <taxon>Sphingobacteriia</taxon>
        <taxon>Sphingobacteriales</taxon>
        <taxon>Sphingobacteriaceae</taxon>
        <taxon>Mucilaginibacter</taxon>
    </lineage>
</organism>
<name>A0A5B8W2A3_9SPHI</name>
<evidence type="ECO:0000313" key="2">
    <source>
        <dbReference type="EMBL" id="QEC78190.1"/>
    </source>
</evidence>
<dbReference type="OrthoDB" id="2086177at2"/>
<evidence type="ECO:0000313" key="3">
    <source>
        <dbReference type="Proteomes" id="UP000321362"/>
    </source>
</evidence>
<dbReference type="KEGG" id="mgk:FSB76_20440"/>
<sequence length="165" mass="18182">MRYLIILAVTAACLNFNKTFKHLPTWYTHATGMANAGLATTKFSGDEIAVYNKAGVVIGWIQNSIIFNYEGSKALAFIDKQDVFAFGGNNTYLGRFHNGFFRDKAGNAVAWVRGASDGPITLPPLDRVAPIFMPVIKPITPIIVTITPIETYSWSNLSWADFMGQ</sequence>
<dbReference type="Proteomes" id="UP000321362">
    <property type="component" value="Chromosome"/>
</dbReference>
<accession>A0A5B8W2A3</accession>
<protein>
    <recommendedName>
        <fullName evidence="1">4-fold beta flower domain-containing protein</fullName>
    </recommendedName>
</protein>
<feature type="domain" description="4-fold beta flower" evidence="1">
    <location>
        <begin position="49"/>
        <end position="162"/>
    </location>
</feature>
<keyword evidence="3" id="KW-1185">Reference proteome</keyword>
<dbReference type="EMBL" id="CP042437">
    <property type="protein sequence ID" value="QEC78190.1"/>
    <property type="molecule type" value="Genomic_DNA"/>
</dbReference>
<dbReference type="RefSeq" id="WP_147056596.1">
    <property type="nucleotide sequence ID" value="NZ_CP042437.1"/>
</dbReference>
<dbReference type="Pfam" id="PF21784">
    <property type="entry name" value="Bflower"/>
    <property type="match status" value="1"/>
</dbReference>
<evidence type="ECO:0000259" key="1">
    <source>
        <dbReference type="Pfam" id="PF21784"/>
    </source>
</evidence>
<reference evidence="2 3" key="1">
    <citation type="journal article" date="2013" name="J. Microbiol.">
        <title>Mucilaginibacter ginsenosidivorax sp. nov., with ginsenoside converting activity isolated from sediment.</title>
        <authorList>
            <person name="Kim J.K."/>
            <person name="Choi T.E."/>
            <person name="Liu Q.M."/>
            <person name="Park H.Y."/>
            <person name="Yi T.H."/>
            <person name="Yoon M.H."/>
            <person name="Kim S.C."/>
            <person name="Im W.T."/>
        </authorList>
    </citation>
    <scope>NUCLEOTIDE SEQUENCE [LARGE SCALE GENOMIC DNA]</scope>
    <source>
        <strain evidence="2 3">KHI28</strain>
    </source>
</reference>
<proteinExistence type="predicted"/>
<gene>
    <name evidence="2" type="ORF">FSB76_20440</name>
</gene>
<dbReference type="AlphaFoldDB" id="A0A5B8W2A3"/>